<dbReference type="AlphaFoldDB" id="A0A919V6W9"/>
<evidence type="ECO:0000313" key="8">
    <source>
        <dbReference type="Proteomes" id="UP000655287"/>
    </source>
</evidence>
<dbReference type="InterPro" id="IPR009057">
    <property type="entry name" value="Homeodomain-like_sf"/>
</dbReference>
<gene>
    <name evidence="7" type="ORF">Sru01_47520</name>
</gene>
<organism evidence="7 8">
    <name type="scientific">Sphaerisporangium rufum</name>
    <dbReference type="NCBI Taxonomy" id="1381558"/>
    <lineage>
        <taxon>Bacteria</taxon>
        <taxon>Bacillati</taxon>
        <taxon>Actinomycetota</taxon>
        <taxon>Actinomycetes</taxon>
        <taxon>Streptosporangiales</taxon>
        <taxon>Streptosporangiaceae</taxon>
        <taxon>Sphaerisporangium</taxon>
    </lineage>
</organism>
<keyword evidence="4" id="KW-0804">Transcription</keyword>
<dbReference type="RefSeq" id="WP_203989926.1">
    <property type="nucleotide sequence ID" value="NZ_BOOU01000063.1"/>
</dbReference>
<dbReference type="GO" id="GO:0000976">
    <property type="term" value="F:transcription cis-regulatory region binding"/>
    <property type="evidence" value="ECO:0007669"/>
    <property type="project" value="TreeGrafter"/>
</dbReference>
<dbReference type="SUPFAM" id="SSF48498">
    <property type="entry name" value="Tetracyclin repressor-like, C-terminal domain"/>
    <property type="match status" value="1"/>
</dbReference>
<feature type="DNA-binding region" description="H-T-H motif" evidence="5">
    <location>
        <begin position="34"/>
        <end position="53"/>
    </location>
</feature>
<dbReference type="Pfam" id="PF00440">
    <property type="entry name" value="TetR_N"/>
    <property type="match status" value="1"/>
</dbReference>
<evidence type="ECO:0000256" key="1">
    <source>
        <dbReference type="ARBA" id="ARBA00022491"/>
    </source>
</evidence>
<sequence>MAEQRESRRGGLTRALVVTTALRLLDEVGLDGLTVRRLAAELGVQSPALYWHIRTKQELLDEMADSIVLSAGMGPPRAGESWQQWLIRRARAYRGALLAHRDGARLVAHAGTLGDATIKLFDEELTALVRHGFTPGLALRTITTVGQYTTGFVQQEQAERGRPPEPPAERMATLTGLLDGGPDATVFTALREAGSPLGEEAFEHGLRVIVTGTAAALHPSGR</sequence>
<dbReference type="InterPro" id="IPR001647">
    <property type="entry name" value="HTH_TetR"/>
</dbReference>
<dbReference type="InterPro" id="IPR004111">
    <property type="entry name" value="Repressor_TetR_C"/>
</dbReference>
<dbReference type="SUPFAM" id="SSF46689">
    <property type="entry name" value="Homeodomain-like"/>
    <property type="match status" value="1"/>
</dbReference>
<evidence type="ECO:0000256" key="5">
    <source>
        <dbReference type="PROSITE-ProRule" id="PRU00335"/>
    </source>
</evidence>
<dbReference type="Proteomes" id="UP000655287">
    <property type="component" value="Unassembled WGS sequence"/>
</dbReference>
<proteinExistence type="predicted"/>
<dbReference type="EMBL" id="BOOU01000063">
    <property type="protein sequence ID" value="GII79770.1"/>
    <property type="molecule type" value="Genomic_DNA"/>
</dbReference>
<keyword evidence="8" id="KW-1185">Reference proteome</keyword>
<dbReference type="Gene3D" id="1.10.10.60">
    <property type="entry name" value="Homeodomain-like"/>
    <property type="match status" value="1"/>
</dbReference>
<dbReference type="InterPro" id="IPR003012">
    <property type="entry name" value="Tet_transcr_reg_TetR"/>
</dbReference>
<dbReference type="PRINTS" id="PR00400">
    <property type="entry name" value="TETREPRESSOR"/>
</dbReference>
<comment type="caution">
    <text evidence="7">The sequence shown here is derived from an EMBL/GenBank/DDBJ whole genome shotgun (WGS) entry which is preliminary data.</text>
</comment>
<dbReference type="Pfam" id="PF02909">
    <property type="entry name" value="TetR_C_1"/>
    <property type="match status" value="1"/>
</dbReference>
<evidence type="ECO:0000256" key="4">
    <source>
        <dbReference type="ARBA" id="ARBA00023163"/>
    </source>
</evidence>
<name>A0A919V6W9_9ACTN</name>
<dbReference type="InterPro" id="IPR050109">
    <property type="entry name" value="HTH-type_TetR-like_transc_reg"/>
</dbReference>
<keyword evidence="1" id="KW-0678">Repressor</keyword>
<keyword evidence="3 5" id="KW-0238">DNA-binding</keyword>
<evidence type="ECO:0000259" key="6">
    <source>
        <dbReference type="PROSITE" id="PS50977"/>
    </source>
</evidence>
<feature type="domain" description="HTH tetR-type" evidence="6">
    <location>
        <begin position="11"/>
        <end position="71"/>
    </location>
</feature>
<accession>A0A919V6W9</accession>
<dbReference type="Gene3D" id="1.10.357.10">
    <property type="entry name" value="Tetracycline Repressor, domain 2"/>
    <property type="match status" value="1"/>
</dbReference>
<dbReference type="PANTHER" id="PTHR30055:SF151">
    <property type="entry name" value="TRANSCRIPTIONAL REGULATORY PROTEIN"/>
    <property type="match status" value="1"/>
</dbReference>
<evidence type="ECO:0000256" key="2">
    <source>
        <dbReference type="ARBA" id="ARBA00023015"/>
    </source>
</evidence>
<dbReference type="PANTHER" id="PTHR30055">
    <property type="entry name" value="HTH-TYPE TRANSCRIPTIONAL REGULATOR RUTR"/>
    <property type="match status" value="1"/>
</dbReference>
<dbReference type="PRINTS" id="PR00455">
    <property type="entry name" value="HTHTETR"/>
</dbReference>
<dbReference type="PROSITE" id="PS50977">
    <property type="entry name" value="HTH_TETR_2"/>
    <property type="match status" value="1"/>
</dbReference>
<evidence type="ECO:0000313" key="7">
    <source>
        <dbReference type="EMBL" id="GII79770.1"/>
    </source>
</evidence>
<dbReference type="GO" id="GO:0045892">
    <property type="term" value="P:negative regulation of DNA-templated transcription"/>
    <property type="evidence" value="ECO:0007669"/>
    <property type="project" value="InterPro"/>
</dbReference>
<dbReference type="GO" id="GO:0003700">
    <property type="term" value="F:DNA-binding transcription factor activity"/>
    <property type="evidence" value="ECO:0007669"/>
    <property type="project" value="TreeGrafter"/>
</dbReference>
<reference evidence="7" key="1">
    <citation type="submission" date="2021-01" db="EMBL/GenBank/DDBJ databases">
        <title>Whole genome shotgun sequence of Sphaerisporangium rufum NBRC 109079.</title>
        <authorList>
            <person name="Komaki H."/>
            <person name="Tamura T."/>
        </authorList>
    </citation>
    <scope>NUCLEOTIDE SEQUENCE</scope>
    <source>
        <strain evidence="7">NBRC 109079</strain>
    </source>
</reference>
<dbReference type="GO" id="GO:0046677">
    <property type="term" value="P:response to antibiotic"/>
    <property type="evidence" value="ECO:0007669"/>
    <property type="project" value="InterPro"/>
</dbReference>
<protein>
    <submittedName>
        <fullName evidence="7">TetR family transcriptional regulator</fullName>
    </submittedName>
</protein>
<evidence type="ECO:0000256" key="3">
    <source>
        <dbReference type="ARBA" id="ARBA00023125"/>
    </source>
</evidence>
<keyword evidence="2" id="KW-0805">Transcription regulation</keyword>
<dbReference type="InterPro" id="IPR036271">
    <property type="entry name" value="Tet_transcr_reg_TetR-rel_C_sf"/>
</dbReference>